<dbReference type="PANTHER" id="PTHR43115">
    <property type="entry name" value="DEHYDROGENASE/REDUCTASE SDR FAMILY MEMBER 11"/>
    <property type="match status" value="1"/>
</dbReference>
<gene>
    <name evidence="4" type="ORF">KIJ12_07075</name>
</gene>
<organism evidence="4 5">
    <name type="scientific">Leuconostoc gasicomitatum</name>
    <dbReference type="NCBI Taxonomy" id="115778"/>
    <lineage>
        <taxon>Bacteria</taxon>
        <taxon>Bacillati</taxon>
        <taxon>Bacillota</taxon>
        <taxon>Bacilli</taxon>
        <taxon>Lactobacillales</taxon>
        <taxon>Lactobacillaceae</taxon>
        <taxon>Leuconostoc</taxon>
        <taxon>Leuconostoc gelidum group</taxon>
    </lineage>
</organism>
<dbReference type="PRINTS" id="PR00080">
    <property type="entry name" value="SDRFAMILY"/>
</dbReference>
<dbReference type="FunFam" id="3.40.50.720:FF:000047">
    <property type="entry name" value="NADP-dependent L-serine/L-allo-threonine dehydrogenase"/>
    <property type="match status" value="1"/>
</dbReference>
<dbReference type="Proteomes" id="UP000752647">
    <property type="component" value="Unassembled WGS sequence"/>
</dbReference>
<name>A0A9Q3SYF4_9LACO</name>
<dbReference type="PANTHER" id="PTHR43115:SF4">
    <property type="entry name" value="DEHYDROGENASE_REDUCTASE SDR FAMILY MEMBER 11"/>
    <property type="match status" value="1"/>
</dbReference>
<dbReference type="EMBL" id="JAHBFI010000018">
    <property type="protein sequence ID" value="MBZ5962902.1"/>
    <property type="molecule type" value="Genomic_DNA"/>
</dbReference>
<evidence type="ECO:0000256" key="3">
    <source>
        <dbReference type="RuleBase" id="RU000363"/>
    </source>
</evidence>
<dbReference type="InterPro" id="IPR020904">
    <property type="entry name" value="Sc_DH/Rdtase_CS"/>
</dbReference>
<dbReference type="AlphaFoldDB" id="A0A9Q3SYF4"/>
<dbReference type="Pfam" id="PF00106">
    <property type="entry name" value="adh_short"/>
    <property type="match status" value="1"/>
</dbReference>
<dbReference type="GO" id="GO:0016616">
    <property type="term" value="F:oxidoreductase activity, acting on the CH-OH group of donors, NAD or NADP as acceptor"/>
    <property type="evidence" value="ECO:0007669"/>
    <property type="project" value="UniProtKB-ARBA"/>
</dbReference>
<dbReference type="PRINTS" id="PR00081">
    <property type="entry name" value="GDHRDH"/>
</dbReference>
<evidence type="ECO:0000256" key="1">
    <source>
        <dbReference type="ARBA" id="ARBA00006484"/>
    </source>
</evidence>
<sequence length="245" mass="26405">MDKVIVITGASSGIGEATAKLLASTGNKIVLGARREERLKQIVSDIEKTNGESVYQVTDVTSVDSVKMLAKKAIEAYGRIDVWLNNAGVMPHSALIKGRVSDWDEMIDVNIKGVLYGINATLATMRQQKYGHIINIASVAGHHVGTDTAVYSATKHAVLAISDGLRQEEATAKSGVRVTVISPGAIETELIDHITDVDSKNRIDGFYHQFQISPSRIANAIKYAIDVPADTGINEIIIRPSDQVV</sequence>
<dbReference type="SUPFAM" id="SSF51735">
    <property type="entry name" value="NAD(P)-binding Rossmann-fold domains"/>
    <property type="match status" value="1"/>
</dbReference>
<reference evidence="4" key="1">
    <citation type="submission" date="2021-05" db="EMBL/GenBank/DDBJ databases">
        <title>Pangenome of Leuconostoc gelidum warrants species status for Leuconostoc gelidum subsp. gasicomitatum.</title>
        <authorList>
            <person name="Johansson P."/>
            <person name="Sade E."/>
            <person name="Hultman J."/>
            <person name="Auvinen P."/>
            <person name="Bjorkroth J."/>
        </authorList>
    </citation>
    <scope>NUCLEOTIDE SEQUENCE</scope>
    <source>
        <strain evidence="4">A.21.4</strain>
    </source>
</reference>
<dbReference type="InterPro" id="IPR002347">
    <property type="entry name" value="SDR_fam"/>
</dbReference>
<dbReference type="RefSeq" id="WP_224144246.1">
    <property type="nucleotide sequence ID" value="NZ_CBCPIF010000001.1"/>
</dbReference>
<evidence type="ECO:0000313" key="4">
    <source>
        <dbReference type="EMBL" id="MBZ5962902.1"/>
    </source>
</evidence>
<comment type="caution">
    <text evidence="4">The sequence shown here is derived from an EMBL/GenBank/DDBJ whole genome shotgun (WGS) entry which is preliminary data.</text>
</comment>
<protein>
    <submittedName>
        <fullName evidence="4">SDR family oxidoreductase</fullName>
    </submittedName>
</protein>
<dbReference type="InterPro" id="IPR036291">
    <property type="entry name" value="NAD(P)-bd_dom_sf"/>
</dbReference>
<keyword evidence="2" id="KW-0560">Oxidoreductase</keyword>
<dbReference type="PROSITE" id="PS00061">
    <property type="entry name" value="ADH_SHORT"/>
    <property type="match status" value="1"/>
</dbReference>
<evidence type="ECO:0000256" key="2">
    <source>
        <dbReference type="ARBA" id="ARBA00023002"/>
    </source>
</evidence>
<proteinExistence type="inferred from homology"/>
<comment type="similarity">
    <text evidence="1 3">Belongs to the short-chain dehydrogenases/reductases (SDR) family.</text>
</comment>
<dbReference type="Gene3D" id="3.40.50.720">
    <property type="entry name" value="NAD(P)-binding Rossmann-like Domain"/>
    <property type="match status" value="1"/>
</dbReference>
<evidence type="ECO:0000313" key="5">
    <source>
        <dbReference type="Proteomes" id="UP000752647"/>
    </source>
</evidence>
<accession>A0A9Q3SYF4</accession>